<name>K0R2N9_THAOC</name>
<dbReference type="InterPro" id="IPR009695">
    <property type="entry name" value="Diacylglyc_glucosyltr_N"/>
</dbReference>
<dbReference type="GO" id="GO:0031969">
    <property type="term" value="C:chloroplast membrane"/>
    <property type="evidence" value="ECO:0007669"/>
    <property type="project" value="UniProtKB-SubCell"/>
</dbReference>
<keyword evidence="9" id="KW-1185">Reference proteome</keyword>
<feature type="non-terminal residue" evidence="8">
    <location>
        <position position="1"/>
    </location>
</feature>
<feature type="domain" description="Diacylglycerol glucosyltransferase N-terminal" evidence="7">
    <location>
        <begin position="30"/>
        <end position="184"/>
    </location>
</feature>
<dbReference type="Pfam" id="PF06925">
    <property type="entry name" value="MGDG_synth"/>
    <property type="match status" value="1"/>
</dbReference>
<dbReference type="Gene3D" id="3.40.50.2000">
    <property type="entry name" value="Glycogen Phosphorylase B"/>
    <property type="match status" value="1"/>
</dbReference>
<feature type="domain" description="Glycosyl transferase family 28 C-terminal" evidence="6">
    <location>
        <begin position="249"/>
        <end position="407"/>
    </location>
</feature>
<dbReference type="OrthoDB" id="200404at2759"/>
<comment type="similarity">
    <text evidence="1">Belongs to the glycosyltransferase 28 family.</text>
</comment>
<dbReference type="PANTHER" id="PTHR43025:SF3">
    <property type="entry name" value="MONOGALACTOSYLDIACYLGLYCEROL SYNTHASE 1, CHLOROPLASTIC"/>
    <property type="match status" value="1"/>
</dbReference>
<evidence type="ECO:0000259" key="6">
    <source>
        <dbReference type="Pfam" id="PF04101"/>
    </source>
</evidence>
<dbReference type="InterPro" id="IPR050519">
    <property type="entry name" value="Glycosyltransf_28_UgtP"/>
</dbReference>
<dbReference type="PANTHER" id="PTHR43025">
    <property type="entry name" value="MONOGALACTOSYLDIACYLGLYCEROL SYNTHASE"/>
    <property type="match status" value="1"/>
</dbReference>
<protein>
    <recommendedName>
        <fullName evidence="2">monogalactosyldiacylglycerol synthase</fullName>
        <ecNumber evidence="2">2.4.1.46</ecNumber>
    </recommendedName>
</protein>
<reference evidence="8 9" key="1">
    <citation type="journal article" date="2012" name="Genome Biol.">
        <title>Genome and low-iron response of an oceanic diatom adapted to chronic iron limitation.</title>
        <authorList>
            <person name="Lommer M."/>
            <person name="Specht M."/>
            <person name="Roy A.S."/>
            <person name="Kraemer L."/>
            <person name="Andreson R."/>
            <person name="Gutowska M.A."/>
            <person name="Wolf J."/>
            <person name="Bergner S.V."/>
            <person name="Schilhabel M.B."/>
            <person name="Klostermeier U.C."/>
            <person name="Beiko R.G."/>
            <person name="Rosenstiel P."/>
            <person name="Hippler M."/>
            <person name="Laroche J."/>
        </authorList>
    </citation>
    <scope>NUCLEOTIDE SEQUENCE [LARGE SCALE GENOMIC DNA]</scope>
    <source>
        <strain evidence="8 9">CCMP1005</strain>
    </source>
</reference>
<dbReference type="GO" id="GO:0046509">
    <property type="term" value="F:1,2-diacylglycerol 3-beta-galactosyltransferase activity"/>
    <property type="evidence" value="ECO:0007669"/>
    <property type="project" value="UniProtKB-EC"/>
</dbReference>
<evidence type="ECO:0000256" key="3">
    <source>
        <dbReference type="ARBA" id="ARBA00022676"/>
    </source>
</evidence>
<organism evidence="8 9">
    <name type="scientific">Thalassiosira oceanica</name>
    <name type="common">Marine diatom</name>
    <dbReference type="NCBI Taxonomy" id="159749"/>
    <lineage>
        <taxon>Eukaryota</taxon>
        <taxon>Sar</taxon>
        <taxon>Stramenopiles</taxon>
        <taxon>Ochrophyta</taxon>
        <taxon>Bacillariophyta</taxon>
        <taxon>Coscinodiscophyceae</taxon>
        <taxon>Thalassiosirophycidae</taxon>
        <taxon>Thalassiosirales</taxon>
        <taxon>Thalassiosiraceae</taxon>
        <taxon>Thalassiosira</taxon>
    </lineage>
</organism>
<evidence type="ECO:0000256" key="1">
    <source>
        <dbReference type="ARBA" id="ARBA00006962"/>
    </source>
</evidence>
<dbReference type="AlphaFoldDB" id="K0R2N9"/>
<sequence>SSARSRTSLSAGEEETCTIQVLMSDTGGGHRASANALRDAFNVLHETEPAQFPLPIHCDIVDIYTDYGPFFPFNQYVPLYKIMAEYSFLWKWFYEFGATPLGLWMNELALETFCFEPFKQCMTRNPMDVRRNDKRADMVVSVHPLCQDLPLKILNELDSNRASRSYGRKTPFVTVVTDLGGAHPTDAALARSVKEGKIVQYGLPIRRGFWGSCADDTKETEEEDEAVEMNGANQKSSIREKLGIADLPTVLIVGGGDGMGGIVSQAQAVGEKLQQIASSSGKSYQMVVVCGNNQAAQKELSPSQTSWGGDIEVSIQGFVNNMDDFMRASDILVTKAGPGTIAEASICGLPCILSSFLPGQEEGNVPYVVDNGFGCYQGTPEGIADTVQKWLEASTENEGNMLENMRERALTAARPDATLDIARDLAQMVYERKEYLKSNPLPVVTEAPVERVPVPYGAGRPDLF</sequence>
<dbReference type="GO" id="GO:0009247">
    <property type="term" value="P:glycolipid biosynthetic process"/>
    <property type="evidence" value="ECO:0007669"/>
    <property type="project" value="InterPro"/>
</dbReference>
<proteinExistence type="inferred from homology"/>
<accession>K0R2N9</accession>
<evidence type="ECO:0000313" key="9">
    <source>
        <dbReference type="Proteomes" id="UP000266841"/>
    </source>
</evidence>
<dbReference type="EMBL" id="AGNL01047432">
    <property type="protein sequence ID" value="EJK46968.1"/>
    <property type="molecule type" value="Genomic_DNA"/>
</dbReference>
<keyword evidence="4" id="KW-0808">Transferase</keyword>
<evidence type="ECO:0000256" key="5">
    <source>
        <dbReference type="ARBA" id="ARBA00046299"/>
    </source>
</evidence>
<dbReference type="OMA" id="EEENCQY"/>
<evidence type="ECO:0000313" key="8">
    <source>
        <dbReference type="EMBL" id="EJK46968.1"/>
    </source>
</evidence>
<evidence type="ECO:0000256" key="4">
    <source>
        <dbReference type="ARBA" id="ARBA00022679"/>
    </source>
</evidence>
<comment type="caution">
    <text evidence="8">The sequence shown here is derived from an EMBL/GenBank/DDBJ whole genome shotgun (WGS) entry which is preliminary data.</text>
</comment>
<comment type="subcellular location">
    <subcellularLocation>
        <location evidence="5">Plastid</location>
        <location evidence="5">Chloroplast membrane</location>
    </subcellularLocation>
</comment>
<keyword evidence="3" id="KW-0328">Glycosyltransferase</keyword>
<evidence type="ECO:0000259" key="7">
    <source>
        <dbReference type="Pfam" id="PF06925"/>
    </source>
</evidence>
<dbReference type="EC" id="2.4.1.46" evidence="2"/>
<evidence type="ECO:0000256" key="2">
    <source>
        <dbReference type="ARBA" id="ARBA00012615"/>
    </source>
</evidence>
<dbReference type="InterPro" id="IPR007235">
    <property type="entry name" value="Glyco_trans_28_C"/>
</dbReference>
<dbReference type="Pfam" id="PF04101">
    <property type="entry name" value="Glyco_tran_28_C"/>
    <property type="match status" value="1"/>
</dbReference>
<dbReference type="Proteomes" id="UP000266841">
    <property type="component" value="Unassembled WGS sequence"/>
</dbReference>
<dbReference type="eggNOG" id="ENOG502QPXV">
    <property type="taxonomic scope" value="Eukaryota"/>
</dbReference>
<gene>
    <name evidence="8" type="ORF">THAOC_34337</name>
</gene>
<dbReference type="SUPFAM" id="SSF53756">
    <property type="entry name" value="UDP-Glycosyltransferase/glycogen phosphorylase"/>
    <property type="match status" value="1"/>
</dbReference>